<evidence type="ECO:0000313" key="3">
    <source>
        <dbReference type="Proteomes" id="UP000199427"/>
    </source>
</evidence>
<name>A0A1H9KYP1_9BACI</name>
<feature type="transmembrane region" description="Helical" evidence="1">
    <location>
        <begin position="196"/>
        <end position="214"/>
    </location>
</feature>
<dbReference type="EMBL" id="FOES01000042">
    <property type="protein sequence ID" value="SER04280.1"/>
    <property type="molecule type" value="Genomic_DNA"/>
</dbReference>
<dbReference type="Proteomes" id="UP000199427">
    <property type="component" value="Unassembled WGS sequence"/>
</dbReference>
<dbReference type="RefSeq" id="WP_091775376.1">
    <property type="nucleotide sequence ID" value="NZ_FOES01000042.1"/>
</dbReference>
<feature type="transmembrane region" description="Helical" evidence="1">
    <location>
        <begin position="464"/>
        <end position="482"/>
    </location>
</feature>
<keyword evidence="1" id="KW-1133">Transmembrane helix</keyword>
<feature type="transmembrane region" description="Helical" evidence="1">
    <location>
        <begin position="435"/>
        <end position="457"/>
    </location>
</feature>
<accession>A0A1H9KYP1</accession>
<evidence type="ECO:0000313" key="2">
    <source>
        <dbReference type="EMBL" id="SER04280.1"/>
    </source>
</evidence>
<sequence length="533" mass="58306">MVKQQFLQTGRLMRLILRRDRLRLPIWLIGFLFVTIGTAALFKGLYASHEERQQMATTFDNPAVTALIGPGYGLDHYTEGAMMAHQMLAMTLLIIAVMSVLLVVRHTRSEEEEGRVELIRALPSGRLSNLTSTLLVMALTYLVLALTTGIGLYSLGIESMDLNGSMLYGAALGITGIFFAATTALFAQLAQTSKGAVGLSFLLVGLGYLIRAIGDVSNETISWFSPFGWVLGSEVYVNDYWWPIGMTLIVSLIVAAVALYLNSIRDLDAGFLPTRGGRRHATAWSRSHLGLTLRLQKTSIISWAVVIFIFGATYGSVLGDTETYFAEIEIMKEVMANQDGISMTLQFVTMVAAIMAVLSTIPVIMAINKMKKEEKRNRTEQILATAMSRYKFLGNYILVAIITSIITLGAGALGLSAAGAAVVEGDITFMELFNAIMIFLPATWVMVGLAAVFMGLGRMNGLPWLYLGFVFIVIYLGDLLQMSDAVRNLSVFEHVNSIPLEDFELIQSLVLSVIAAGLMLVGLALYRRRDVTG</sequence>
<feature type="transmembrane region" description="Helical" evidence="1">
    <location>
        <begin position="396"/>
        <end position="423"/>
    </location>
</feature>
<dbReference type="AlphaFoldDB" id="A0A1H9KYP1"/>
<reference evidence="2 3" key="1">
    <citation type="submission" date="2016-10" db="EMBL/GenBank/DDBJ databases">
        <authorList>
            <person name="de Groot N.N."/>
        </authorList>
    </citation>
    <scope>NUCLEOTIDE SEQUENCE [LARGE SCALE GENOMIC DNA]</scope>
    <source>
        <strain evidence="2 3">DSM 21633</strain>
    </source>
</reference>
<keyword evidence="1" id="KW-0472">Membrane</keyword>
<feature type="transmembrane region" description="Helical" evidence="1">
    <location>
        <begin position="240"/>
        <end position="261"/>
    </location>
</feature>
<evidence type="ECO:0000256" key="1">
    <source>
        <dbReference type="SAM" id="Phobius"/>
    </source>
</evidence>
<keyword evidence="1" id="KW-0812">Transmembrane</keyword>
<protein>
    <submittedName>
        <fullName evidence="2">ABC-2 type transport system permease protein</fullName>
    </submittedName>
</protein>
<proteinExistence type="predicted"/>
<feature type="transmembrane region" description="Helical" evidence="1">
    <location>
        <begin position="345"/>
        <end position="368"/>
    </location>
</feature>
<gene>
    <name evidence="2" type="ORF">SAMN05216362_14211</name>
</gene>
<feature type="transmembrane region" description="Helical" evidence="1">
    <location>
        <begin position="21"/>
        <end position="42"/>
    </location>
</feature>
<dbReference type="STRING" id="571933.SAMN05216362_14211"/>
<feature type="transmembrane region" description="Helical" evidence="1">
    <location>
        <begin position="83"/>
        <end position="104"/>
    </location>
</feature>
<feature type="transmembrane region" description="Helical" evidence="1">
    <location>
        <begin position="134"/>
        <end position="155"/>
    </location>
</feature>
<organism evidence="2 3">
    <name type="scientific">Piscibacillus halophilus</name>
    <dbReference type="NCBI Taxonomy" id="571933"/>
    <lineage>
        <taxon>Bacteria</taxon>
        <taxon>Bacillati</taxon>
        <taxon>Bacillota</taxon>
        <taxon>Bacilli</taxon>
        <taxon>Bacillales</taxon>
        <taxon>Bacillaceae</taxon>
        <taxon>Piscibacillus</taxon>
    </lineage>
</organism>
<feature type="transmembrane region" description="Helical" evidence="1">
    <location>
        <begin position="505"/>
        <end position="526"/>
    </location>
</feature>
<feature type="transmembrane region" description="Helical" evidence="1">
    <location>
        <begin position="300"/>
        <end position="317"/>
    </location>
</feature>
<dbReference type="OrthoDB" id="2014935at2"/>
<feature type="transmembrane region" description="Helical" evidence="1">
    <location>
        <begin position="167"/>
        <end position="189"/>
    </location>
</feature>
<keyword evidence="3" id="KW-1185">Reference proteome</keyword>